<protein>
    <submittedName>
        <fullName evidence="1">Uncharacterized protein</fullName>
    </submittedName>
</protein>
<name>A0A7S4BCY0_CHRCT</name>
<dbReference type="AlphaFoldDB" id="A0A7S4BCY0"/>
<proteinExistence type="predicted"/>
<organism evidence="1">
    <name type="scientific">Chrysotila carterae</name>
    <name type="common">Marine alga</name>
    <name type="synonym">Syracosphaera carterae</name>
    <dbReference type="NCBI Taxonomy" id="13221"/>
    <lineage>
        <taxon>Eukaryota</taxon>
        <taxon>Haptista</taxon>
        <taxon>Haptophyta</taxon>
        <taxon>Prymnesiophyceae</taxon>
        <taxon>Isochrysidales</taxon>
        <taxon>Isochrysidaceae</taxon>
        <taxon>Chrysotila</taxon>
    </lineage>
</organism>
<accession>A0A7S4BCY0</accession>
<evidence type="ECO:0000313" key="1">
    <source>
        <dbReference type="EMBL" id="CAE0761903.1"/>
    </source>
</evidence>
<gene>
    <name evidence="1" type="ORF">PCAR00345_LOCUS14515</name>
</gene>
<sequence length="129" mass="13670">MRHATTMHKPVRFYAACAPGVLVTLQTTKRPRCSPPDSSAQVAMCDGPHNRDHRLSACSPAWIFRSSSNEPASALAASASARAAMARIHAEMASRASRRASPVRVIAVEAVIDPPDGAGSASARHRDRG</sequence>
<dbReference type="EMBL" id="HBIZ01022966">
    <property type="protein sequence ID" value="CAE0761903.1"/>
    <property type="molecule type" value="Transcribed_RNA"/>
</dbReference>
<reference evidence="1" key="1">
    <citation type="submission" date="2021-01" db="EMBL/GenBank/DDBJ databases">
        <authorList>
            <person name="Corre E."/>
            <person name="Pelletier E."/>
            <person name="Niang G."/>
            <person name="Scheremetjew M."/>
            <person name="Finn R."/>
            <person name="Kale V."/>
            <person name="Holt S."/>
            <person name="Cochrane G."/>
            <person name="Meng A."/>
            <person name="Brown T."/>
            <person name="Cohen L."/>
        </authorList>
    </citation>
    <scope>NUCLEOTIDE SEQUENCE</scope>
    <source>
        <strain evidence="1">CCMP645</strain>
    </source>
</reference>